<evidence type="ECO:0000313" key="1">
    <source>
        <dbReference type="EMBL" id="ADF60664.1"/>
    </source>
</evidence>
<dbReference type="AlphaFoldDB" id="A0A0H3CFL4"/>
<protein>
    <submittedName>
        <fullName evidence="1">Uncharacterized protein</fullName>
    </submittedName>
</protein>
<dbReference type="KEGG" id="enc:ECL_01103"/>
<name>A0A0H3CFL4_ENTCC</name>
<proteinExistence type="predicted"/>
<accession>A0A0H3CFL4</accession>
<evidence type="ECO:0000313" key="2">
    <source>
        <dbReference type="Proteomes" id="UP000002363"/>
    </source>
</evidence>
<sequence>MSFVFDLMAYFAFCFFIVGLLFVASAKRREICVSSTEFADDDV</sequence>
<reference evidence="1 2" key="1">
    <citation type="journal article" date="2010" name="J. Bacteriol.">
        <title>Complete genome sequence of Enterobacter cloacae subsp. cloacae type strain ATCC 13047.</title>
        <authorList>
            <person name="Ren Y."/>
            <person name="Ren Y."/>
            <person name="Zhou Z."/>
            <person name="Guo X."/>
            <person name="Li Y."/>
            <person name="Feng L."/>
            <person name="Wang L."/>
        </authorList>
    </citation>
    <scope>NUCLEOTIDE SEQUENCE [LARGE SCALE GENOMIC DNA]</scope>
    <source>
        <strain evidence="2">ATCC 13047 / DSM 30054 / NBRC 13535 / NCTC 10005 / WDCM 00083 / NCDC 279-56</strain>
    </source>
</reference>
<dbReference type="HOGENOM" id="CLU_3233043_0_0_6"/>
<keyword evidence="2" id="KW-1185">Reference proteome</keyword>
<organism evidence="1 2">
    <name type="scientific">Enterobacter cloacae subsp. cloacae (strain ATCC 13047 / DSM 30054 / NBRC 13535 / NCTC 10005 / WDCM 00083 / NCDC 279-56)</name>
    <dbReference type="NCBI Taxonomy" id="716541"/>
    <lineage>
        <taxon>Bacteria</taxon>
        <taxon>Pseudomonadati</taxon>
        <taxon>Pseudomonadota</taxon>
        <taxon>Gammaproteobacteria</taxon>
        <taxon>Enterobacterales</taxon>
        <taxon>Enterobacteriaceae</taxon>
        <taxon>Enterobacter</taxon>
        <taxon>Enterobacter cloacae complex</taxon>
    </lineage>
</organism>
<dbReference type="EMBL" id="CP001918">
    <property type="protein sequence ID" value="ADF60664.1"/>
    <property type="molecule type" value="Genomic_DNA"/>
</dbReference>
<dbReference type="Proteomes" id="UP000002363">
    <property type="component" value="Chromosome"/>
</dbReference>
<gene>
    <name evidence="1" type="ordered locus">ECL_01103</name>
</gene>
<dbReference type="EnsemblBacteria" id="ADF60664">
    <property type="protein sequence ID" value="ADF60664"/>
    <property type="gene ID" value="ECL_01103"/>
</dbReference>